<reference evidence="6 7" key="1">
    <citation type="journal article" date="2020" name="ISME J.">
        <title>Uncovering the hidden diversity of litter-decomposition mechanisms in mushroom-forming fungi.</title>
        <authorList>
            <person name="Floudas D."/>
            <person name="Bentzer J."/>
            <person name="Ahren D."/>
            <person name="Johansson T."/>
            <person name="Persson P."/>
            <person name="Tunlid A."/>
        </authorList>
    </citation>
    <scope>NUCLEOTIDE SEQUENCE [LARGE SCALE GENOMIC DNA]</scope>
    <source>
        <strain evidence="6 7">CBS 101986</strain>
    </source>
</reference>
<dbReference type="GO" id="GO:0046872">
    <property type="term" value="F:metal ion binding"/>
    <property type="evidence" value="ECO:0007669"/>
    <property type="project" value="UniProtKB-KW"/>
</dbReference>
<evidence type="ECO:0000256" key="2">
    <source>
        <dbReference type="ARBA" id="ARBA00022679"/>
    </source>
</evidence>
<feature type="binding site" evidence="5">
    <location>
        <position position="120"/>
    </location>
    <ligand>
        <name>S-adenosyl-L-methionine</name>
        <dbReference type="ChEBI" id="CHEBI:59789"/>
    </ligand>
</feature>
<dbReference type="InterPro" id="IPR010233">
    <property type="entry name" value="UbiG_MeTrfase"/>
</dbReference>
<accession>A0A8H5EXU9</accession>
<dbReference type="EC" id="2.1.1.114" evidence="5"/>
<comment type="subcellular location">
    <subcellularLocation>
        <location evidence="5">Mitochondrion inner membrane</location>
        <topology evidence="5">Peripheral membrane protein</topology>
        <orientation evidence="5">Matrix side</orientation>
    </subcellularLocation>
</comment>
<comment type="cofactor">
    <cofactor evidence="5">
        <name>Mg(2+)</name>
        <dbReference type="ChEBI" id="CHEBI:18420"/>
    </cofactor>
</comment>
<comment type="catalytic activity">
    <reaction evidence="5">
        <text>a 3-demethylubiquinone + S-adenosyl-L-methionine = a ubiquinone + S-adenosyl-L-homocysteine</text>
        <dbReference type="Rhea" id="RHEA:81215"/>
        <dbReference type="Rhea" id="RHEA-COMP:9565"/>
        <dbReference type="Rhea" id="RHEA-COMP:19654"/>
        <dbReference type="ChEBI" id="CHEBI:16389"/>
        <dbReference type="ChEBI" id="CHEBI:57856"/>
        <dbReference type="ChEBI" id="CHEBI:59789"/>
        <dbReference type="ChEBI" id="CHEBI:231825"/>
    </reaction>
</comment>
<sequence length="353" mass="38988">MSSLIRSHLACQSRRALRTQSSRTLSTVHAHTHTGVQNTRHTANTSNNSVNLDEIAHFSKLSSEWWDERGEFAFLHKMNPVRVRFIREKLLEVAQHENPEFESTSGGAELLSGLDVLDVGCGGGLLSESLARLGANTTGIDASEANIAIATLHASADPRISPASPSSPLSYLHAPAESLLPQPKRYDVVCSMEVLEHVENPAGFLSTCAQLVKPGGHLFLSTMSRTPLAYFLTILMAENVLRQVTPGTHTYSKYIKPSELVQFFREYQSPPPSPQSLADAQQQFQNATLSSTTSALGKPWITTPPSSTYLNRMEAELRGLIYNPLQAGWILAPRDAWGSLECNYLFWVRRPYE</sequence>
<comment type="caution">
    <text evidence="6">The sequence shown here is derived from an EMBL/GenBank/DDBJ whole genome shotgun (WGS) entry which is preliminary data.</text>
</comment>
<name>A0A8H5EXU9_9AGAR</name>
<comment type="subunit">
    <text evidence="5">Component of a multi-subunit COQ enzyme complex, composed of at least COQ3, COQ4, COQ5, COQ6, COQ7 and COQ9.</text>
</comment>
<dbReference type="EMBL" id="JAACJJ010000042">
    <property type="protein sequence ID" value="KAF5316585.1"/>
    <property type="molecule type" value="Genomic_DNA"/>
</dbReference>
<feature type="binding site" evidence="5">
    <location>
        <position position="197"/>
    </location>
    <ligand>
        <name>Mg(2+)</name>
        <dbReference type="ChEBI" id="CHEBI:18420"/>
    </ligand>
</feature>
<keyword evidence="5" id="KW-0999">Mitochondrion inner membrane</keyword>
<gene>
    <name evidence="5" type="primary">COQ3</name>
    <name evidence="6" type="ORF">D9619_006515</name>
</gene>
<dbReference type="OrthoDB" id="3265906at2759"/>
<evidence type="ECO:0000313" key="7">
    <source>
        <dbReference type="Proteomes" id="UP000567179"/>
    </source>
</evidence>
<evidence type="ECO:0000313" key="6">
    <source>
        <dbReference type="EMBL" id="KAF5316585.1"/>
    </source>
</evidence>
<dbReference type="Proteomes" id="UP000567179">
    <property type="component" value="Unassembled WGS sequence"/>
</dbReference>
<evidence type="ECO:0000256" key="3">
    <source>
        <dbReference type="ARBA" id="ARBA00022688"/>
    </source>
</evidence>
<dbReference type="GO" id="GO:0031314">
    <property type="term" value="C:extrinsic component of mitochondrial inner membrane"/>
    <property type="evidence" value="ECO:0007669"/>
    <property type="project" value="UniProtKB-UniRule"/>
</dbReference>
<dbReference type="GO" id="GO:0061542">
    <property type="term" value="F:3-demethylubiquinol 3-O-methyltransferase activity"/>
    <property type="evidence" value="ECO:0007669"/>
    <property type="project" value="UniProtKB-UniRule"/>
</dbReference>
<keyword evidence="5" id="KW-0472">Membrane</keyword>
<feature type="binding site" evidence="5">
    <location>
        <position position="82"/>
    </location>
    <ligand>
        <name>S-adenosyl-L-methionine</name>
        <dbReference type="ChEBI" id="CHEBI:59789"/>
    </ligand>
</feature>
<evidence type="ECO:0000256" key="5">
    <source>
        <dbReference type="HAMAP-Rule" id="MF_03190"/>
    </source>
</evidence>
<feature type="binding site" evidence="5">
    <location>
        <position position="196"/>
    </location>
    <ligand>
        <name>Mg(2+)</name>
        <dbReference type="ChEBI" id="CHEBI:18420"/>
    </ligand>
</feature>
<proteinExistence type="inferred from homology"/>
<dbReference type="UniPathway" id="UPA00232"/>
<dbReference type="EC" id="2.1.1.-" evidence="5"/>
<keyword evidence="5" id="KW-0460">Magnesium</keyword>
<feature type="binding site" evidence="5">
    <location>
        <position position="193"/>
    </location>
    <ligand>
        <name>Mg(2+)</name>
        <dbReference type="ChEBI" id="CHEBI:18420"/>
    </ligand>
</feature>
<keyword evidence="5" id="KW-0496">Mitochondrion</keyword>
<dbReference type="GO" id="GO:0032259">
    <property type="term" value="P:methylation"/>
    <property type="evidence" value="ECO:0007669"/>
    <property type="project" value="UniProtKB-KW"/>
</dbReference>
<dbReference type="NCBIfam" id="TIGR01983">
    <property type="entry name" value="UbiG"/>
    <property type="match status" value="1"/>
</dbReference>
<evidence type="ECO:0000256" key="1">
    <source>
        <dbReference type="ARBA" id="ARBA00022603"/>
    </source>
</evidence>
<dbReference type="CDD" id="cd02440">
    <property type="entry name" value="AdoMet_MTases"/>
    <property type="match status" value="1"/>
</dbReference>
<comment type="catalytic activity">
    <reaction evidence="5">
        <text>a 3,4-dihydroxy-5-(all-trans-polyprenyl)benzoate + S-adenosyl-L-methionine = a 4-hydroxy-3-methoxy-5-(all-trans-polyprenyl)benzoate + S-adenosyl-L-homocysteine + H(+)</text>
        <dbReference type="Rhea" id="RHEA:44452"/>
        <dbReference type="Rhea" id="RHEA-COMP:10930"/>
        <dbReference type="Rhea" id="RHEA-COMP:10931"/>
        <dbReference type="ChEBI" id="CHEBI:15378"/>
        <dbReference type="ChEBI" id="CHEBI:57856"/>
        <dbReference type="ChEBI" id="CHEBI:59789"/>
        <dbReference type="ChEBI" id="CHEBI:64694"/>
        <dbReference type="ChEBI" id="CHEBI:84443"/>
        <dbReference type="EC" id="2.1.1.114"/>
    </reaction>
</comment>
<comment type="pathway">
    <text evidence="5">Cofactor biosynthesis; ubiquinone biosynthesis.</text>
</comment>
<dbReference type="GO" id="GO:0010420">
    <property type="term" value="F:polyprenyldihydroxybenzoate methyltransferase activity"/>
    <property type="evidence" value="ECO:0007669"/>
    <property type="project" value="UniProtKB-UniRule"/>
</dbReference>
<dbReference type="InterPro" id="IPR029063">
    <property type="entry name" value="SAM-dependent_MTases_sf"/>
</dbReference>
<dbReference type="PANTHER" id="PTHR43464:SF19">
    <property type="entry name" value="UBIQUINONE BIOSYNTHESIS O-METHYLTRANSFERASE, MITOCHONDRIAL"/>
    <property type="match status" value="1"/>
</dbReference>
<keyword evidence="7" id="KW-1185">Reference proteome</keyword>
<dbReference type="HAMAP" id="MF_00472">
    <property type="entry name" value="UbiG"/>
    <property type="match status" value="1"/>
</dbReference>
<feature type="binding site" evidence="5">
    <location>
        <position position="192"/>
    </location>
    <ligand>
        <name>S-adenosyl-L-methionine</name>
        <dbReference type="ChEBI" id="CHEBI:59789"/>
    </ligand>
</feature>
<dbReference type="Pfam" id="PF13489">
    <property type="entry name" value="Methyltransf_23"/>
    <property type="match status" value="1"/>
</dbReference>
<dbReference type="Gene3D" id="3.40.50.150">
    <property type="entry name" value="Vaccinia Virus protein VP39"/>
    <property type="match status" value="1"/>
</dbReference>
<dbReference type="AlphaFoldDB" id="A0A8H5EXU9"/>
<comment type="similarity">
    <text evidence="5">Belongs to the class I-like SAM-binding methyltransferase superfamily. UbiG/COQ3 family.</text>
</comment>
<keyword evidence="1 5" id="KW-0489">Methyltransferase</keyword>
<keyword evidence="5" id="KW-0479">Metal-binding</keyword>
<comment type="catalytic activity">
    <reaction evidence="5">
        <text>a 3-demethylubiquinol + S-adenosyl-L-methionine = a ubiquinol + S-adenosyl-L-homocysteine + H(+)</text>
        <dbReference type="Rhea" id="RHEA:44380"/>
        <dbReference type="Rhea" id="RHEA-COMP:9566"/>
        <dbReference type="Rhea" id="RHEA-COMP:10914"/>
        <dbReference type="ChEBI" id="CHEBI:15378"/>
        <dbReference type="ChEBI" id="CHEBI:17976"/>
        <dbReference type="ChEBI" id="CHEBI:57856"/>
        <dbReference type="ChEBI" id="CHEBI:59789"/>
        <dbReference type="ChEBI" id="CHEBI:84422"/>
        <dbReference type="EC" id="2.1.1.64"/>
    </reaction>
</comment>
<dbReference type="PANTHER" id="PTHR43464">
    <property type="entry name" value="METHYLTRANSFERASE"/>
    <property type="match status" value="1"/>
</dbReference>
<evidence type="ECO:0000256" key="4">
    <source>
        <dbReference type="ARBA" id="ARBA00022691"/>
    </source>
</evidence>
<organism evidence="6 7">
    <name type="scientific">Psilocybe cf. subviscida</name>
    <dbReference type="NCBI Taxonomy" id="2480587"/>
    <lineage>
        <taxon>Eukaryota</taxon>
        <taxon>Fungi</taxon>
        <taxon>Dikarya</taxon>
        <taxon>Basidiomycota</taxon>
        <taxon>Agaricomycotina</taxon>
        <taxon>Agaricomycetes</taxon>
        <taxon>Agaricomycetidae</taxon>
        <taxon>Agaricales</taxon>
        <taxon>Agaricineae</taxon>
        <taxon>Strophariaceae</taxon>
        <taxon>Psilocybe</taxon>
    </lineage>
</organism>
<dbReference type="EC" id="2.1.1.64" evidence="5"/>
<protein>
    <recommendedName>
        <fullName evidence="5">Ubiquinone biosynthesis O-methyltransferase, mitochondrial</fullName>
    </recommendedName>
    <alternativeName>
        <fullName evidence="5">3-demethylubiquinol 3-O-methyltransferase</fullName>
        <ecNumber evidence="5">2.1.1.64</ecNumber>
    </alternativeName>
    <alternativeName>
        <fullName evidence="5">3-demethylubiquinone 3-O-methyltransferase</fullName>
        <ecNumber evidence="5">2.1.1.-</ecNumber>
    </alternativeName>
    <alternativeName>
        <fullName evidence="5">Polyprenyldihydroxybenzoate methyltransferase</fullName>
        <ecNumber evidence="5">2.1.1.114</ecNumber>
    </alternativeName>
</protein>
<keyword evidence="3 5" id="KW-0831">Ubiquinone biosynthesis</keyword>
<feature type="binding site" evidence="5">
    <location>
        <position position="141"/>
    </location>
    <ligand>
        <name>S-adenosyl-L-methionine</name>
        <dbReference type="ChEBI" id="CHEBI:59789"/>
    </ligand>
</feature>
<keyword evidence="4 5" id="KW-0949">S-adenosyl-L-methionine</keyword>
<comment type="function">
    <text evidence="5">O-methyltransferase required for two non-consecutive steps during ubiquinone biosynthesis. Catalyzes the 2 O-methylation of 3,4-dihydroxy-5-(all-trans-polyprenyl)benzoic acid into 4-hydroxy-3-methoxy-5-(all-trans-polyprenyl)benzoic acid. Also catalyzes the last step of ubiquinone biosynthesis by mediating methylation of 3-demethylubiquinone into ubiquinone. Also able to mediate the methylation of 3-demethylubiquinol into ubiquinol.</text>
</comment>
<dbReference type="SUPFAM" id="SSF53335">
    <property type="entry name" value="S-adenosyl-L-methionine-dependent methyltransferases"/>
    <property type="match status" value="1"/>
</dbReference>
<keyword evidence="2 5" id="KW-0808">Transferase</keyword>